<feature type="binding site" evidence="8">
    <location>
        <position position="482"/>
    </location>
    <ligand>
        <name>ATP</name>
        <dbReference type="ChEBI" id="CHEBI:30616"/>
    </ligand>
</feature>
<dbReference type="Gene3D" id="3.30.1360.30">
    <property type="entry name" value="GAD-like domain"/>
    <property type="match status" value="1"/>
</dbReference>
<keyword evidence="7 8" id="KW-0030">Aminoacyl-tRNA synthetase</keyword>
<feature type="binding site" evidence="8">
    <location>
        <begin position="219"/>
        <end position="221"/>
    </location>
    <ligand>
        <name>ATP</name>
        <dbReference type="ChEBI" id="CHEBI:30616"/>
    </ligand>
</feature>
<keyword evidence="6 8" id="KW-0648">Protein biosynthesis</keyword>
<feature type="binding site" evidence="8">
    <location>
        <position position="489"/>
    </location>
    <ligand>
        <name>L-aspartate</name>
        <dbReference type="ChEBI" id="CHEBI:29991"/>
    </ligand>
</feature>
<comment type="subunit">
    <text evidence="8">Homodimer.</text>
</comment>
<comment type="function">
    <text evidence="8">Aspartyl-tRNA synthetase with relaxed tRNA specificity since it is able to aspartylate not only its cognate tRNA(Asp) but also tRNA(Asn). Reaction proceeds in two steps: L-aspartate is first activated by ATP to form Asp-AMP and then transferred to the acceptor end of tRNA(Asp/Asn).</text>
</comment>
<dbReference type="GO" id="GO:0005524">
    <property type="term" value="F:ATP binding"/>
    <property type="evidence" value="ECO:0007669"/>
    <property type="project" value="UniProtKB-UniRule"/>
</dbReference>
<dbReference type="InterPro" id="IPR047089">
    <property type="entry name" value="Asp-tRNA-ligase_1_N"/>
</dbReference>
<dbReference type="GO" id="GO:0005737">
    <property type="term" value="C:cytoplasm"/>
    <property type="evidence" value="ECO:0007669"/>
    <property type="project" value="UniProtKB-SubCell"/>
</dbReference>
<dbReference type="InterPro" id="IPR047090">
    <property type="entry name" value="AspRS_core"/>
</dbReference>
<keyword evidence="3 8" id="KW-0436">Ligase</keyword>
<feature type="region of interest" description="Aspartate" evidence="8">
    <location>
        <begin position="197"/>
        <end position="200"/>
    </location>
</feature>
<evidence type="ECO:0000256" key="8">
    <source>
        <dbReference type="HAMAP-Rule" id="MF_00044"/>
    </source>
</evidence>
<dbReference type="EC" id="6.1.1.23" evidence="8"/>
<dbReference type="InterPro" id="IPR002312">
    <property type="entry name" value="Asp/Asn-tRNA-synth_IIb"/>
</dbReference>
<feature type="binding site" evidence="8">
    <location>
        <position position="219"/>
    </location>
    <ligand>
        <name>L-aspartate</name>
        <dbReference type="ChEBI" id="CHEBI:29991"/>
    </ligand>
</feature>
<accession>A0A2A5CEQ9</accession>
<keyword evidence="5 8" id="KW-0067">ATP-binding</keyword>
<dbReference type="SUPFAM" id="SSF55261">
    <property type="entry name" value="GAD domain-like"/>
    <property type="match status" value="1"/>
</dbReference>
<name>A0A2A5CEQ9_9GAMM</name>
<feature type="site" description="Important for tRNA non-discrimination" evidence="8">
    <location>
        <position position="30"/>
    </location>
</feature>
<evidence type="ECO:0000256" key="5">
    <source>
        <dbReference type="ARBA" id="ARBA00022840"/>
    </source>
</evidence>
<dbReference type="CDD" id="cd04317">
    <property type="entry name" value="EcAspRS_like_N"/>
    <property type="match status" value="1"/>
</dbReference>
<dbReference type="InterPro" id="IPR006195">
    <property type="entry name" value="aa-tRNA-synth_II"/>
</dbReference>
<evidence type="ECO:0000256" key="2">
    <source>
        <dbReference type="ARBA" id="ARBA00022490"/>
    </source>
</evidence>
<dbReference type="GO" id="GO:0003676">
    <property type="term" value="F:nucleic acid binding"/>
    <property type="evidence" value="ECO:0007669"/>
    <property type="project" value="InterPro"/>
</dbReference>
<dbReference type="PANTHER" id="PTHR22594">
    <property type="entry name" value="ASPARTYL/LYSYL-TRNA SYNTHETASE"/>
    <property type="match status" value="1"/>
</dbReference>
<protein>
    <recommendedName>
        <fullName evidence="8">Aspartate--tRNA(Asp/Asn) ligase</fullName>
        <ecNumber evidence="8">6.1.1.23</ecNumber>
    </recommendedName>
    <alternativeName>
        <fullName evidence="8">Aspartyl-tRNA synthetase</fullName>
        <shortName evidence="8">AspRS</shortName>
    </alternativeName>
    <alternativeName>
        <fullName evidence="8">Non-discriminating aspartyl-tRNA synthetase</fullName>
        <shortName evidence="8">ND-AspRS</shortName>
    </alternativeName>
</protein>
<comment type="similarity">
    <text evidence="1 8">Belongs to the class-II aminoacyl-tRNA synthetase family. Type 1 subfamily.</text>
</comment>
<dbReference type="InterPro" id="IPR004365">
    <property type="entry name" value="NA-bd_OB_tRNA"/>
</dbReference>
<dbReference type="AlphaFoldDB" id="A0A2A5CEQ9"/>
<dbReference type="CDD" id="cd00777">
    <property type="entry name" value="AspRS_core"/>
    <property type="match status" value="1"/>
</dbReference>
<comment type="catalytic activity">
    <reaction evidence="8">
        <text>tRNA(Asx) + L-aspartate + ATP = L-aspartyl-tRNA(Asx) + AMP + diphosphate</text>
        <dbReference type="Rhea" id="RHEA:18349"/>
        <dbReference type="Rhea" id="RHEA-COMP:9710"/>
        <dbReference type="Rhea" id="RHEA-COMP:9711"/>
        <dbReference type="ChEBI" id="CHEBI:29991"/>
        <dbReference type="ChEBI" id="CHEBI:30616"/>
        <dbReference type="ChEBI" id="CHEBI:33019"/>
        <dbReference type="ChEBI" id="CHEBI:78442"/>
        <dbReference type="ChEBI" id="CHEBI:78516"/>
        <dbReference type="ChEBI" id="CHEBI:456215"/>
        <dbReference type="EC" id="6.1.1.23"/>
    </reaction>
</comment>
<dbReference type="InterPro" id="IPR012340">
    <property type="entry name" value="NA-bd_OB-fold"/>
</dbReference>
<organism evidence="10 11">
    <name type="scientific">SAR86 cluster bacterium</name>
    <dbReference type="NCBI Taxonomy" id="2030880"/>
    <lineage>
        <taxon>Bacteria</taxon>
        <taxon>Pseudomonadati</taxon>
        <taxon>Pseudomonadota</taxon>
        <taxon>Gammaproteobacteria</taxon>
        <taxon>SAR86 cluster</taxon>
    </lineage>
</organism>
<comment type="subcellular location">
    <subcellularLocation>
        <location evidence="8">Cytoplasm</location>
    </subcellularLocation>
</comment>
<dbReference type="InterPro" id="IPR029351">
    <property type="entry name" value="GAD_dom"/>
</dbReference>
<dbReference type="HAMAP" id="MF_00044">
    <property type="entry name" value="Asp_tRNA_synth_type1"/>
    <property type="match status" value="1"/>
</dbReference>
<evidence type="ECO:0000256" key="6">
    <source>
        <dbReference type="ARBA" id="ARBA00022917"/>
    </source>
</evidence>
<dbReference type="Gene3D" id="2.40.50.140">
    <property type="entry name" value="Nucleic acid-binding proteins"/>
    <property type="match status" value="1"/>
</dbReference>
<dbReference type="PRINTS" id="PR01042">
    <property type="entry name" value="TRNASYNTHASP"/>
</dbReference>
<dbReference type="Pfam" id="PF01336">
    <property type="entry name" value="tRNA_anti-codon"/>
    <property type="match status" value="1"/>
</dbReference>
<evidence type="ECO:0000256" key="1">
    <source>
        <dbReference type="ARBA" id="ARBA00006303"/>
    </source>
</evidence>
<dbReference type="NCBIfam" id="TIGR00459">
    <property type="entry name" value="aspS_bact"/>
    <property type="match status" value="1"/>
</dbReference>
<dbReference type="Proteomes" id="UP000228987">
    <property type="component" value="Unassembled WGS sequence"/>
</dbReference>
<dbReference type="Pfam" id="PF00152">
    <property type="entry name" value="tRNA-synt_2"/>
    <property type="match status" value="1"/>
</dbReference>
<evidence type="ECO:0000313" key="11">
    <source>
        <dbReference type="Proteomes" id="UP000228987"/>
    </source>
</evidence>
<dbReference type="Pfam" id="PF02938">
    <property type="entry name" value="GAD"/>
    <property type="match status" value="1"/>
</dbReference>
<feature type="binding site" evidence="8">
    <location>
        <position position="228"/>
    </location>
    <ligand>
        <name>ATP</name>
        <dbReference type="ChEBI" id="CHEBI:30616"/>
    </ligand>
</feature>
<feature type="binding site" evidence="8">
    <location>
        <position position="173"/>
    </location>
    <ligand>
        <name>L-aspartate</name>
        <dbReference type="ChEBI" id="CHEBI:29991"/>
    </ligand>
</feature>
<feature type="binding site" evidence="8">
    <location>
        <position position="449"/>
    </location>
    <ligand>
        <name>L-aspartate</name>
        <dbReference type="ChEBI" id="CHEBI:29991"/>
    </ligand>
</feature>
<sequence length="593" mass="66506">MRSHYCGELNESNIDESVTLCGWVHRRRDHGGVIFLDVRDREGITQVVFDPDTVESFALAEQVRNEFVIQIEGLVRVRPEGTQNRDMVTGKIEVLGRGLTILNAAETPPFQLDEHMEVGEDVRLRNRFIDLRRPEMLNKLRLRSKVTASIRSYLDENGFLDIETPILTRATPEGARDYLVPSRTHPGKFFALPQSPQLFKQLLMVAGMDRYYQIAKCFRDEDLRADRQPEFTQIDIETSFMDEDAIMEKAETMIRLVFKEHLEVELGEFPRMTYADAVLKYGTDRPDLRNPMSLVDIADLMQQVEFKVFNAPANDPESRVVVMKVPGGSEISRKQIDGYTSYIANYGAKGLAWIKVNDLEAGVEGLQSPILKFMPEEVIQGLLSRTEAATGDILFFGADKTSVVNDAMSALRDVVGKDMNLLNGDWAPLWVVDFPMFESAKDGNCTSVHHPFTAPSCGPEELEKQPLKALSRAYDMVLNGTELGGGSIRINKPDMQQSVFRVLGIDEAEADEKFGFLLDALKYGCPPHGGIAFGLDRLIMMMTGSQSIREVIAFPKTQSASCLLTDAPGEVGSKQLRELNIRLRELPKTEQGS</sequence>
<keyword evidence="4 8" id="KW-0547">Nucleotide-binding</keyword>
<dbReference type="PANTHER" id="PTHR22594:SF5">
    <property type="entry name" value="ASPARTATE--TRNA LIGASE, MITOCHONDRIAL"/>
    <property type="match status" value="1"/>
</dbReference>
<evidence type="ECO:0000256" key="3">
    <source>
        <dbReference type="ARBA" id="ARBA00022598"/>
    </source>
</evidence>
<dbReference type="PROSITE" id="PS50862">
    <property type="entry name" value="AA_TRNA_LIGASE_II"/>
    <property type="match status" value="1"/>
</dbReference>
<reference evidence="11" key="1">
    <citation type="submission" date="2017-08" db="EMBL/GenBank/DDBJ databases">
        <title>A dynamic microbial community with high functional redundancy inhabits the cold, oxic subseafloor aquifer.</title>
        <authorList>
            <person name="Tully B.J."/>
            <person name="Wheat C.G."/>
            <person name="Glazer B.T."/>
            <person name="Huber J.A."/>
        </authorList>
    </citation>
    <scope>NUCLEOTIDE SEQUENCE [LARGE SCALE GENOMIC DNA]</scope>
</reference>
<gene>
    <name evidence="8" type="primary">aspS</name>
    <name evidence="10" type="ORF">COA71_06450</name>
</gene>
<evidence type="ECO:0000313" key="10">
    <source>
        <dbReference type="EMBL" id="PCJ42223.1"/>
    </source>
</evidence>
<dbReference type="GO" id="GO:0006422">
    <property type="term" value="P:aspartyl-tRNA aminoacylation"/>
    <property type="evidence" value="ECO:0007669"/>
    <property type="project" value="UniProtKB-UniRule"/>
</dbReference>
<feature type="binding site" evidence="8">
    <location>
        <begin position="534"/>
        <end position="537"/>
    </location>
    <ligand>
        <name>ATP</name>
        <dbReference type="ChEBI" id="CHEBI:30616"/>
    </ligand>
</feature>
<dbReference type="InterPro" id="IPR004524">
    <property type="entry name" value="Asp-tRNA-ligase_1"/>
</dbReference>
<dbReference type="GO" id="GO:0050560">
    <property type="term" value="F:aspartate-tRNA(Asn) ligase activity"/>
    <property type="evidence" value="ECO:0007669"/>
    <property type="project" value="UniProtKB-EC"/>
</dbReference>
<dbReference type="GO" id="GO:0004815">
    <property type="term" value="F:aspartate-tRNA ligase activity"/>
    <property type="evidence" value="ECO:0007669"/>
    <property type="project" value="UniProtKB-UniRule"/>
</dbReference>
<dbReference type="NCBIfam" id="NF001750">
    <property type="entry name" value="PRK00476.1"/>
    <property type="match status" value="1"/>
</dbReference>
<dbReference type="SUPFAM" id="SSF55681">
    <property type="entry name" value="Class II aaRS and biotin synthetases"/>
    <property type="match status" value="1"/>
</dbReference>
<dbReference type="SUPFAM" id="SSF50249">
    <property type="entry name" value="Nucleic acid-binding proteins"/>
    <property type="match status" value="1"/>
</dbReference>
<dbReference type="InterPro" id="IPR004364">
    <property type="entry name" value="Aa-tRNA-synt_II"/>
</dbReference>
<evidence type="ECO:0000256" key="4">
    <source>
        <dbReference type="ARBA" id="ARBA00022741"/>
    </source>
</evidence>
<dbReference type="Gene3D" id="3.30.930.10">
    <property type="entry name" value="Bira Bifunctional Protein, Domain 2"/>
    <property type="match status" value="1"/>
</dbReference>
<evidence type="ECO:0000259" key="9">
    <source>
        <dbReference type="PROSITE" id="PS50862"/>
    </source>
</evidence>
<feature type="site" description="Important for tRNA non-discrimination" evidence="8">
    <location>
        <position position="81"/>
    </location>
</feature>
<keyword evidence="2 8" id="KW-0963">Cytoplasm</keyword>
<comment type="caution">
    <text evidence="10">The sequence shown here is derived from an EMBL/GenBank/DDBJ whole genome shotgun (WGS) entry which is preliminary data.</text>
</comment>
<dbReference type="InterPro" id="IPR045864">
    <property type="entry name" value="aa-tRNA-synth_II/BPL/LPL"/>
</dbReference>
<dbReference type="InterPro" id="IPR004115">
    <property type="entry name" value="GAD-like_sf"/>
</dbReference>
<proteinExistence type="inferred from homology"/>
<evidence type="ECO:0000256" key="7">
    <source>
        <dbReference type="ARBA" id="ARBA00023146"/>
    </source>
</evidence>
<feature type="domain" description="Aminoacyl-transfer RNA synthetases class-II family profile" evidence="9">
    <location>
        <begin position="140"/>
        <end position="555"/>
    </location>
</feature>
<dbReference type="EMBL" id="NVWI01000003">
    <property type="protein sequence ID" value="PCJ42223.1"/>
    <property type="molecule type" value="Genomic_DNA"/>
</dbReference>